<evidence type="ECO:0000259" key="3">
    <source>
        <dbReference type="SMART" id="SM00899"/>
    </source>
</evidence>
<dbReference type="InterPro" id="IPR052713">
    <property type="entry name" value="FeoA"/>
</dbReference>
<dbReference type="GO" id="GO:0046914">
    <property type="term" value="F:transition metal ion binding"/>
    <property type="evidence" value="ECO:0007669"/>
    <property type="project" value="InterPro"/>
</dbReference>
<feature type="domain" description="Ferrous iron transporter FeoA-like" evidence="3">
    <location>
        <begin position="1"/>
        <end position="73"/>
    </location>
</feature>
<dbReference type="InterPro" id="IPR030389">
    <property type="entry name" value="G_FEOB_dom"/>
</dbReference>
<dbReference type="SUPFAM" id="SSF50037">
    <property type="entry name" value="C-terminal domain of transcriptional repressors"/>
    <property type="match status" value="1"/>
</dbReference>
<dbReference type="Gene3D" id="3.40.50.300">
    <property type="entry name" value="P-loop containing nucleotide triphosphate hydrolases"/>
    <property type="match status" value="1"/>
</dbReference>
<dbReference type="InterPro" id="IPR006073">
    <property type="entry name" value="GTP-bd"/>
</dbReference>
<dbReference type="Pfam" id="PF04023">
    <property type="entry name" value="FeoA"/>
    <property type="match status" value="1"/>
</dbReference>
<gene>
    <name evidence="4" type="ORF">OBE_04396</name>
</gene>
<name>K1TI42_9ZZZZ</name>
<organism evidence="4">
    <name type="scientific">human gut metagenome</name>
    <dbReference type="NCBI Taxonomy" id="408170"/>
    <lineage>
        <taxon>unclassified sequences</taxon>
        <taxon>metagenomes</taxon>
        <taxon>organismal metagenomes</taxon>
    </lineage>
</organism>
<evidence type="ECO:0000313" key="4">
    <source>
        <dbReference type="EMBL" id="EKC69463.1"/>
    </source>
</evidence>
<dbReference type="GO" id="GO:0005525">
    <property type="term" value="F:GTP binding"/>
    <property type="evidence" value="ECO:0007669"/>
    <property type="project" value="InterPro"/>
</dbReference>
<accession>K1TI42</accession>
<dbReference type="Pfam" id="PF02421">
    <property type="entry name" value="FeoB_N"/>
    <property type="match status" value="1"/>
</dbReference>
<dbReference type="EMBL" id="AJWZ01002981">
    <property type="protein sequence ID" value="EKC69463.1"/>
    <property type="molecule type" value="Genomic_DNA"/>
</dbReference>
<dbReference type="SMART" id="SM00899">
    <property type="entry name" value="FeoA"/>
    <property type="match status" value="1"/>
</dbReference>
<feature type="region of interest" description="Disordered" evidence="2">
    <location>
        <begin position="86"/>
        <end position="110"/>
    </location>
</feature>
<dbReference type="InterPro" id="IPR027417">
    <property type="entry name" value="P-loop_NTPase"/>
</dbReference>
<evidence type="ECO:0000256" key="1">
    <source>
        <dbReference type="ARBA" id="ARBA00023004"/>
    </source>
</evidence>
<dbReference type="PANTHER" id="PTHR42954:SF2">
    <property type="entry name" value="FE(2+) TRANSPORT PROTEIN A"/>
    <property type="match status" value="1"/>
</dbReference>
<dbReference type="Gene3D" id="2.30.30.90">
    <property type="match status" value="1"/>
</dbReference>
<proteinExistence type="predicted"/>
<dbReference type="InterPro" id="IPR008988">
    <property type="entry name" value="Transcriptional_repressor_C"/>
</dbReference>
<dbReference type="SUPFAM" id="SSF52540">
    <property type="entry name" value="P-loop containing nucleoside triphosphate hydrolases"/>
    <property type="match status" value="1"/>
</dbReference>
<sequence length="169" mass="18257">MRLSELKTGESATIVKVTGHGGFRRRIMEMGFVRGQRVEVILNAPLKDPIEYKIMGYDISLRRSEADMVVVVSDAEASEFLAEEQRRSGETCRRTEADAECEASGGTADERPCASVDEMVARTSRTISVALVGNPNSGKTSLFNAISGGHEHVGNYSGVTVGAKLGFRT</sequence>
<feature type="non-terminal residue" evidence="4">
    <location>
        <position position="169"/>
    </location>
</feature>
<feature type="compositionally biased region" description="Basic and acidic residues" evidence="2">
    <location>
        <begin position="86"/>
        <end position="97"/>
    </location>
</feature>
<dbReference type="AlphaFoldDB" id="K1TI42"/>
<reference evidence="4" key="1">
    <citation type="journal article" date="2013" name="Environ. Microbiol.">
        <title>Microbiota from the distal guts of lean and obese adolescents exhibit partial functional redundancy besides clear differences in community structure.</title>
        <authorList>
            <person name="Ferrer M."/>
            <person name="Ruiz A."/>
            <person name="Lanza F."/>
            <person name="Haange S.B."/>
            <person name="Oberbach A."/>
            <person name="Till H."/>
            <person name="Bargiela R."/>
            <person name="Campoy C."/>
            <person name="Segura M.T."/>
            <person name="Richter M."/>
            <person name="von Bergen M."/>
            <person name="Seifert J."/>
            <person name="Suarez A."/>
        </authorList>
    </citation>
    <scope>NUCLEOTIDE SEQUENCE</scope>
</reference>
<dbReference type="InterPro" id="IPR038157">
    <property type="entry name" value="FeoA_core_dom"/>
</dbReference>
<dbReference type="InterPro" id="IPR007167">
    <property type="entry name" value="Fe-transptr_FeoA-like"/>
</dbReference>
<dbReference type="PRINTS" id="PR00326">
    <property type="entry name" value="GTP1OBG"/>
</dbReference>
<protein>
    <submittedName>
        <fullName evidence="4">Protein containing Ferrous iron transporter, FeoA subunit domain protein</fullName>
    </submittedName>
</protein>
<keyword evidence="1" id="KW-0408">Iron</keyword>
<comment type="caution">
    <text evidence="4">The sequence shown here is derived from an EMBL/GenBank/DDBJ whole genome shotgun (WGS) entry which is preliminary data.</text>
</comment>
<dbReference type="PANTHER" id="PTHR42954">
    <property type="entry name" value="FE(2+) TRANSPORT PROTEIN A"/>
    <property type="match status" value="1"/>
</dbReference>
<evidence type="ECO:0000256" key="2">
    <source>
        <dbReference type="SAM" id="MobiDB-lite"/>
    </source>
</evidence>